<sequence length="614" mass="67999">MSITPTERAEAMALQVLISARLHNGHVVTHDLVDAVMSRDAGTEQGKANKESVRRIIRKQAASENVRVLFTDDERYWAIREQLHHMTPEEVAALSNSIAEGGDRDPRGWDRVLIRALSAYQSRRPAPSRLWGCKPVSIRLWRQGPVPTVEDVVDAPHAVYVGDERVHEGIPASHVRTIVGNLRFKRAAFTQDPDGAICVEDRAYVPQLFHMRTVNGGTPERIDSAKAMREIDNAMMKPGKDGVREMSAAGSRARIVYRDVRGTVELRPATREEAAATVKPERERYAVGDLVIVRPVVFDSKKRRHRVMPEYLGTVGSWASPDYMVRSLVADEDGHGVRPCRVHELRPATEEERVSAAVQAVADPLDDGLAAYFAETYAAVADGTAVPVRADKVVVGMDVIAAVRLEDRTIGTVDRFVHPYQPSVAVTWEPRDHRDSVMGDRRVFSPDHHLVVTVDSIARLTSASLAAADEEQREANDRARRAELGRKAYEEGARLDAQRRATNEVIEEHARMLLLKVGYGEARPGTAGFVFRTNHNVVGLYAQDAQGEPSPEWLDVYRDLLECSGWFAEYKSGYHGSYLAVLPPTAEARAMVEEAAARIRTGMAAEAPPPPAGY</sequence>
<dbReference type="EMBL" id="MEHK01000005">
    <property type="protein sequence ID" value="OEJ21039.1"/>
    <property type="molecule type" value="Genomic_DNA"/>
</dbReference>
<reference evidence="1 2" key="1">
    <citation type="submission" date="2016-08" db="EMBL/GenBank/DDBJ databases">
        <title>The complete genome of Streptomyces subrutilus 10-1-1.</title>
        <authorList>
            <person name="Chen X."/>
        </authorList>
    </citation>
    <scope>NUCLEOTIDE SEQUENCE [LARGE SCALE GENOMIC DNA]</scope>
    <source>
        <strain evidence="1 2">10-1-1</strain>
        <plasmid evidence="2">pacmp1</plasmid>
    </source>
</reference>
<dbReference type="OrthoDB" id="4069357at2"/>
<dbReference type="AlphaFoldDB" id="A0A1E5NXQ1"/>
<name>A0A1E5NXQ1_9ACTN</name>
<protein>
    <submittedName>
        <fullName evidence="1">Uncharacterized protein</fullName>
    </submittedName>
</protein>
<keyword evidence="2" id="KW-1185">Reference proteome</keyword>
<organism evidence="1 2">
    <name type="scientific">Streptomyces subrutilus</name>
    <dbReference type="NCBI Taxonomy" id="36818"/>
    <lineage>
        <taxon>Bacteria</taxon>
        <taxon>Bacillati</taxon>
        <taxon>Actinomycetota</taxon>
        <taxon>Actinomycetes</taxon>
        <taxon>Kitasatosporales</taxon>
        <taxon>Streptomycetaceae</taxon>
        <taxon>Streptomyces</taxon>
    </lineage>
</organism>
<gene>
    <name evidence="1" type="ORF">BGK67_34650</name>
</gene>
<keyword evidence="1" id="KW-0614">Plasmid</keyword>
<dbReference type="RefSeq" id="WP_069917927.1">
    <property type="nucleotide sequence ID" value="NZ_CM007203.1"/>
</dbReference>
<evidence type="ECO:0000313" key="2">
    <source>
        <dbReference type="Proteomes" id="UP000095705"/>
    </source>
</evidence>
<accession>A0A1E5NXQ1</accession>
<comment type="caution">
    <text evidence="1">The sequence shown here is derived from an EMBL/GenBank/DDBJ whole genome shotgun (WGS) entry which is preliminary data.</text>
</comment>
<dbReference type="Proteomes" id="UP000095705">
    <property type="component" value="Plasmid pACMP1"/>
</dbReference>
<geneLocation type="plasmid" evidence="2">
    <name>pacmp1</name>
</geneLocation>
<evidence type="ECO:0000313" key="1">
    <source>
        <dbReference type="EMBL" id="OEJ21039.1"/>
    </source>
</evidence>
<proteinExistence type="predicted"/>